<dbReference type="RefSeq" id="XP_008078582.1">
    <property type="nucleotide sequence ID" value="XM_008080391.1"/>
</dbReference>
<keyword evidence="2" id="KW-0479">Metal-binding</keyword>
<dbReference type="SUPFAM" id="SSF57701">
    <property type="entry name" value="Zn2/Cys6 DNA-binding domain"/>
    <property type="match status" value="1"/>
</dbReference>
<dbReference type="PANTHER" id="PTHR31001">
    <property type="entry name" value="UNCHARACTERIZED TRANSCRIPTIONAL REGULATORY PROTEIN"/>
    <property type="match status" value="1"/>
</dbReference>
<dbReference type="GO" id="GO:0006351">
    <property type="term" value="P:DNA-templated transcription"/>
    <property type="evidence" value="ECO:0007669"/>
    <property type="project" value="InterPro"/>
</dbReference>
<dbReference type="AlphaFoldDB" id="S3D817"/>
<dbReference type="Pfam" id="PF04082">
    <property type="entry name" value="Fungal_trans"/>
    <property type="match status" value="1"/>
</dbReference>
<dbReference type="Gene3D" id="4.10.240.10">
    <property type="entry name" value="Zn(2)-C6 fungal-type DNA-binding domain"/>
    <property type="match status" value="1"/>
</dbReference>
<name>S3D817_GLAL2</name>
<dbReference type="SMART" id="SM00066">
    <property type="entry name" value="GAL4"/>
    <property type="match status" value="1"/>
</dbReference>
<dbReference type="HOGENOM" id="CLU_007426_5_0_1"/>
<evidence type="ECO:0000259" key="4">
    <source>
        <dbReference type="PROSITE" id="PS50048"/>
    </source>
</evidence>
<dbReference type="InterPro" id="IPR050613">
    <property type="entry name" value="Sec_Metabolite_Reg"/>
</dbReference>
<dbReference type="GO" id="GO:0008270">
    <property type="term" value="F:zinc ion binding"/>
    <property type="evidence" value="ECO:0007669"/>
    <property type="project" value="InterPro"/>
</dbReference>
<keyword evidence="6" id="KW-1185">Reference proteome</keyword>
<dbReference type="InterPro" id="IPR036864">
    <property type="entry name" value="Zn2-C6_fun-type_DNA-bd_sf"/>
</dbReference>
<protein>
    <submittedName>
        <fullName evidence="5">Zn2/Cys6 DNA-binding protein</fullName>
    </submittedName>
</protein>
<dbReference type="PROSITE" id="PS50048">
    <property type="entry name" value="ZN2_CY6_FUNGAL_2"/>
    <property type="match status" value="1"/>
</dbReference>
<dbReference type="eggNOG" id="ENOG502QSY9">
    <property type="taxonomic scope" value="Eukaryota"/>
</dbReference>
<accession>S3D817</accession>
<dbReference type="GO" id="GO:0003677">
    <property type="term" value="F:DNA binding"/>
    <property type="evidence" value="ECO:0007669"/>
    <property type="project" value="UniProtKB-KW"/>
</dbReference>
<dbReference type="EMBL" id="KE145356">
    <property type="protein sequence ID" value="EPE34647.1"/>
    <property type="molecule type" value="Genomic_DNA"/>
</dbReference>
<sequence length="715" mass="81721">MEDERHVTGKRVASRGNGQRLTRRRIPLSCVSCRTRKLKCNREKPCQNCVVRGETDASSCTYAEKVPKKNVSTTRRSEAETMRKRINRLENSILSMIEPREESEGSPGGEVCGLARQAGGQKISVDTRSTHWDAILNELGAMKDAWSAENDRIDYTDMNNQKFRTQKLGLLSGLGELPDHETILSTLPFPEAGRKLVARFFSSYNPANPAQFAFHRPTFLKQSEKHWEDPLQTKIIWIGLLYGVLCHAMQSYGPSNDVPEEYVKNYLELADLYRIRCAQCITIADITKPVDFMIEALLLYAMSEYSNQSDGDMGTWLISGTVVRLAFQQGYHRDPSEHSGISAFQGEMRRRLWHLVESHDLIFSALVGLPTAVKTIEYDTLPISNLYEEELYEEMLMLPPSRPLSELTPVSYQIVKFRIMNGYAQVLEFLHTLRPQPYEDVLRLDHVLKQGRDEIPEHLQLRTLEDMRLDPPFRVMEKYILQHFFHKSTCVLHRKFWDVQSTSANDSTIYYSRRACVSSALVILQQQISLHRACQPHGPLSSMKWFQFTIFNHDFLLAAMILSLDIMHMRRGTESSVSECGITENEKMDLLAGSRELWANVVDECRDARRSVRILDAVIKKVNDQITPKKAMDIRTLTTSTYPPPTSFAGPTVDPTLDIQGYEFGTQDNLSDVLGSDLSIPKNFNWDAWDHFILTQPQQVGVIVSPEFQIPMQPM</sequence>
<dbReference type="OrthoDB" id="762982at2759"/>
<evidence type="ECO:0000256" key="3">
    <source>
        <dbReference type="ARBA" id="ARBA00023242"/>
    </source>
</evidence>
<keyword evidence="3" id="KW-0539">Nucleus</keyword>
<dbReference type="CDD" id="cd00067">
    <property type="entry name" value="GAL4"/>
    <property type="match status" value="1"/>
</dbReference>
<evidence type="ECO:0000313" key="5">
    <source>
        <dbReference type="EMBL" id="EPE34647.1"/>
    </source>
</evidence>
<comment type="subcellular location">
    <subcellularLocation>
        <location evidence="1">Nucleus</location>
    </subcellularLocation>
</comment>
<evidence type="ECO:0000256" key="2">
    <source>
        <dbReference type="ARBA" id="ARBA00022723"/>
    </source>
</evidence>
<gene>
    <name evidence="5" type="ORF">GLAREA_10341</name>
</gene>
<dbReference type="GO" id="GO:0000981">
    <property type="term" value="F:DNA-binding transcription factor activity, RNA polymerase II-specific"/>
    <property type="evidence" value="ECO:0007669"/>
    <property type="project" value="InterPro"/>
</dbReference>
<dbReference type="InterPro" id="IPR007219">
    <property type="entry name" value="XnlR_reg_dom"/>
</dbReference>
<dbReference type="CDD" id="cd12148">
    <property type="entry name" value="fungal_TF_MHR"/>
    <property type="match status" value="1"/>
</dbReference>
<proteinExistence type="predicted"/>
<dbReference type="OMA" id="QCITIAD"/>
<dbReference type="Pfam" id="PF00172">
    <property type="entry name" value="Zn_clus"/>
    <property type="match status" value="1"/>
</dbReference>
<keyword evidence="5" id="KW-0238">DNA-binding</keyword>
<organism evidence="5 6">
    <name type="scientific">Glarea lozoyensis (strain ATCC 20868 / MF5171)</name>
    <dbReference type="NCBI Taxonomy" id="1116229"/>
    <lineage>
        <taxon>Eukaryota</taxon>
        <taxon>Fungi</taxon>
        <taxon>Dikarya</taxon>
        <taxon>Ascomycota</taxon>
        <taxon>Pezizomycotina</taxon>
        <taxon>Leotiomycetes</taxon>
        <taxon>Helotiales</taxon>
        <taxon>Helotiaceae</taxon>
        <taxon>Glarea</taxon>
    </lineage>
</organism>
<evidence type="ECO:0000313" key="6">
    <source>
        <dbReference type="Proteomes" id="UP000016922"/>
    </source>
</evidence>
<dbReference type="GeneID" id="19469388"/>
<dbReference type="PANTHER" id="PTHR31001:SF49">
    <property type="entry name" value="ZN(II)2CYS6 TRANSCRIPTION FACTOR (EUROFUNG)"/>
    <property type="match status" value="1"/>
</dbReference>
<feature type="domain" description="Zn(2)-C6 fungal-type" evidence="4">
    <location>
        <begin position="29"/>
        <end position="62"/>
    </location>
</feature>
<dbReference type="GO" id="GO:0005634">
    <property type="term" value="C:nucleus"/>
    <property type="evidence" value="ECO:0007669"/>
    <property type="project" value="UniProtKB-SubCell"/>
</dbReference>
<dbReference type="InterPro" id="IPR001138">
    <property type="entry name" value="Zn2Cys6_DnaBD"/>
</dbReference>
<dbReference type="KEGG" id="glz:GLAREA_10341"/>
<evidence type="ECO:0000256" key="1">
    <source>
        <dbReference type="ARBA" id="ARBA00004123"/>
    </source>
</evidence>
<dbReference type="SMART" id="SM00906">
    <property type="entry name" value="Fungal_trans"/>
    <property type="match status" value="1"/>
</dbReference>
<reference evidence="5 6" key="1">
    <citation type="journal article" date="2013" name="BMC Genomics">
        <title>Genomics-driven discovery of the pneumocandin biosynthetic gene cluster in the fungus Glarea lozoyensis.</title>
        <authorList>
            <person name="Chen L."/>
            <person name="Yue Q."/>
            <person name="Zhang X."/>
            <person name="Xiang M."/>
            <person name="Wang C."/>
            <person name="Li S."/>
            <person name="Che Y."/>
            <person name="Ortiz-Lopez F.J."/>
            <person name="Bills G.F."/>
            <person name="Liu X."/>
            <person name="An Z."/>
        </authorList>
    </citation>
    <scope>NUCLEOTIDE SEQUENCE [LARGE SCALE GENOMIC DNA]</scope>
    <source>
        <strain evidence="6">ATCC 20868 / MF5171</strain>
    </source>
</reference>
<dbReference type="Proteomes" id="UP000016922">
    <property type="component" value="Unassembled WGS sequence"/>
</dbReference>